<name>A0A7W6H407_9HYPH</name>
<dbReference type="SUPFAM" id="SSF55729">
    <property type="entry name" value="Acyl-CoA N-acyltransferases (Nat)"/>
    <property type="match status" value="1"/>
</dbReference>
<evidence type="ECO:0000256" key="2">
    <source>
        <dbReference type="ARBA" id="ARBA00023315"/>
    </source>
</evidence>
<dbReference type="Gene3D" id="3.40.630.30">
    <property type="match status" value="1"/>
</dbReference>
<accession>A0A7W6H407</accession>
<keyword evidence="5" id="KW-1185">Reference proteome</keyword>
<evidence type="ECO:0000313" key="4">
    <source>
        <dbReference type="EMBL" id="MBB3997622.1"/>
    </source>
</evidence>
<dbReference type="GO" id="GO:0016747">
    <property type="term" value="F:acyltransferase activity, transferring groups other than amino-acyl groups"/>
    <property type="evidence" value="ECO:0007669"/>
    <property type="project" value="InterPro"/>
</dbReference>
<dbReference type="PROSITE" id="PS51186">
    <property type="entry name" value="GNAT"/>
    <property type="match status" value="1"/>
</dbReference>
<dbReference type="PANTHER" id="PTHR43800:SF1">
    <property type="entry name" value="PEPTIDYL-LYSINE N-ACETYLTRANSFERASE YJAB"/>
    <property type="match status" value="1"/>
</dbReference>
<feature type="domain" description="N-acetyltransferase" evidence="3">
    <location>
        <begin position="42"/>
        <end position="189"/>
    </location>
</feature>
<dbReference type="InterPro" id="IPR016181">
    <property type="entry name" value="Acyl_CoA_acyltransferase"/>
</dbReference>
<organism evidence="4 5">
    <name type="scientific">Aureimonas pseudogalii</name>
    <dbReference type="NCBI Taxonomy" id="1744844"/>
    <lineage>
        <taxon>Bacteria</taxon>
        <taxon>Pseudomonadati</taxon>
        <taxon>Pseudomonadota</taxon>
        <taxon>Alphaproteobacteria</taxon>
        <taxon>Hyphomicrobiales</taxon>
        <taxon>Aurantimonadaceae</taxon>
        <taxon>Aureimonas</taxon>
    </lineage>
</organism>
<dbReference type="InterPro" id="IPR000182">
    <property type="entry name" value="GNAT_dom"/>
</dbReference>
<dbReference type="PANTHER" id="PTHR43800">
    <property type="entry name" value="PEPTIDYL-LYSINE N-ACETYLTRANSFERASE YJAB"/>
    <property type="match status" value="1"/>
</dbReference>
<dbReference type="CDD" id="cd04301">
    <property type="entry name" value="NAT_SF"/>
    <property type="match status" value="1"/>
</dbReference>
<dbReference type="Proteomes" id="UP000542776">
    <property type="component" value="Unassembled WGS sequence"/>
</dbReference>
<gene>
    <name evidence="4" type="ORF">GGR04_001458</name>
</gene>
<evidence type="ECO:0000256" key="1">
    <source>
        <dbReference type="ARBA" id="ARBA00022679"/>
    </source>
</evidence>
<reference evidence="4 5" key="1">
    <citation type="submission" date="2020-08" db="EMBL/GenBank/DDBJ databases">
        <title>Genomic Encyclopedia of Type Strains, Phase IV (KMG-IV): sequencing the most valuable type-strain genomes for metagenomic binning, comparative biology and taxonomic classification.</title>
        <authorList>
            <person name="Goeker M."/>
        </authorList>
    </citation>
    <scope>NUCLEOTIDE SEQUENCE [LARGE SCALE GENOMIC DNA]</scope>
    <source>
        <strain evidence="4 5">DSM 102238</strain>
    </source>
</reference>
<dbReference type="EMBL" id="JACIEK010000002">
    <property type="protein sequence ID" value="MBB3997622.1"/>
    <property type="molecule type" value="Genomic_DNA"/>
</dbReference>
<comment type="caution">
    <text evidence="4">The sequence shown here is derived from an EMBL/GenBank/DDBJ whole genome shotgun (WGS) entry which is preliminary data.</text>
</comment>
<keyword evidence="1 4" id="KW-0808">Transferase</keyword>
<evidence type="ECO:0000313" key="5">
    <source>
        <dbReference type="Proteomes" id="UP000542776"/>
    </source>
</evidence>
<sequence>MDELPRFTAIPRGKVSAIATTLEMRTRPALRPEPQGLPGAVVDLGAVLPPAYLALYRRVGADHLWFSRLYMDEAELGALLARETTALFAYRVAGEDLGLLEMDFSEAGVCEIKYFGVAAALQGTGAARRLMNHAVRTAFDRGVGRLWLHTNTLDHPKALDFYRRTGFAAIAQEIEIADDPRLRGVLPREAAPQVPIFE</sequence>
<dbReference type="Pfam" id="PF00583">
    <property type="entry name" value="Acetyltransf_1"/>
    <property type="match status" value="1"/>
</dbReference>
<dbReference type="RefSeq" id="WP_183199172.1">
    <property type="nucleotide sequence ID" value="NZ_JACIEK010000002.1"/>
</dbReference>
<dbReference type="AlphaFoldDB" id="A0A7W6H407"/>
<proteinExistence type="predicted"/>
<protein>
    <submittedName>
        <fullName evidence="4">GNAT superfamily N-acetyltransferase</fullName>
    </submittedName>
</protein>
<keyword evidence="2" id="KW-0012">Acyltransferase</keyword>
<evidence type="ECO:0000259" key="3">
    <source>
        <dbReference type="PROSITE" id="PS51186"/>
    </source>
</evidence>